<dbReference type="Pfam" id="PF02654">
    <property type="entry name" value="CobS"/>
    <property type="match status" value="1"/>
</dbReference>
<comment type="pathway">
    <text evidence="3 19">Cofactor biosynthesis; adenosylcobalamin biosynthesis; adenosylcobalamin from cob(II)yrinate a,c-diamide: step 7/7.</text>
</comment>
<evidence type="ECO:0000256" key="8">
    <source>
        <dbReference type="ARBA" id="ARBA00022573"/>
    </source>
</evidence>
<dbReference type="PANTHER" id="PTHR34148">
    <property type="entry name" value="ADENOSYLCOBINAMIDE-GDP RIBAZOLETRANSFERASE"/>
    <property type="match status" value="1"/>
</dbReference>
<comment type="function">
    <text evidence="14 19">Joins adenosylcobinamide-GDP and alpha-ribazole to generate adenosylcobalamin (Ado-cobalamin). Also synthesizes adenosylcobalamin 5'-phosphate from adenosylcobinamide-GDP and alpha-ribazole 5'-phosphate.</text>
</comment>
<dbReference type="NCBIfam" id="TIGR00317">
    <property type="entry name" value="cobS"/>
    <property type="match status" value="1"/>
</dbReference>
<dbReference type="EMBL" id="JAKOGG010000007">
    <property type="protein sequence ID" value="MCS4557118.1"/>
    <property type="molecule type" value="Genomic_DNA"/>
</dbReference>
<comment type="catalytic activity">
    <reaction evidence="17 19">
        <text>alpha-ribazole + adenosylcob(III)inamide-GDP = adenosylcob(III)alamin + GMP + H(+)</text>
        <dbReference type="Rhea" id="RHEA:16049"/>
        <dbReference type="ChEBI" id="CHEBI:10329"/>
        <dbReference type="ChEBI" id="CHEBI:15378"/>
        <dbReference type="ChEBI" id="CHEBI:18408"/>
        <dbReference type="ChEBI" id="CHEBI:58115"/>
        <dbReference type="ChEBI" id="CHEBI:60487"/>
        <dbReference type="EC" id="2.7.8.26"/>
    </reaction>
</comment>
<dbReference type="InterPro" id="IPR003805">
    <property type="entry name" value="CobS"/>
</dbReference>
<feature type="transmembrane region" description="Helical" evidence="19">
    <location>
        <begin position="12"/>
        <end position="30"/>
    </location>
</feature>
<evidence type="ECO:0000256" key="18">
    <source>
        <dbReference type="ARBA" id="ARBA00049504"/>
    </source>
</evidence>
<proteinExistence type="inferred from homology"/>
<feature type="transmembrane region" description="Helical" evidence="19">
    <location>
        <begin position="69"/>
        <end position="87"/>
    </location>
</feature>
<organism evidence="20 21">
    <name type="scientific">Shewanella electrica</name>
    <dbReference type="NCBI Taxonomy" id="515560"/>
    <lineage>
        <taxon>Bacteria</taxon>
        <taxon>Pseudomonadati</taxon>
        <taxon>Pseudomonadota</taxon>
        <taxon>Gammaproteobacteria</taxon>
        <taxon>Alteromonadales</taxon>
        <taxon>Shewanellaceae</taxon>
        <taxon>Shewanella</taxon>
    </lineage>
</organism>
<gene>
    <name evidence="19" type="primary">cobS</name>
    <name evidence="20" type="ORF">L9G74_11760</name>
</gene>
<evidence type="ECO:0000256" key="3">
    <source>
        <dbReference type="ARBA" id="ARBA00004663"/>
    </source>
</evidence>
<reference evidence="21" key="1">
    <citation type="submission" date="2023-07" db="EMBL/GenBank/DDBJ databases">
        <title>Shewanella mangrovi sp. nov., an acetaldehyde- degrading bacterium isolated from mangrove sediment.</title>
        <authorList>
            <person name="Liu Y."/>
        </authorList>
    </citation>
    <scope>NUCLEOTIDE SEQUENCE [LARGE SCALE GENOMIC DNA]</scope>
    <source>
        <strain evidence="21">C32</strain>
    </source>
</reference>
<dbReference type="EC" id="2.7.8.26" evidence="5 19"/>
<dbReference type="RefSeq" id="WP_238896597.1">
    <property type="nucleotide sequence ID" value="NZ_JAKOGG010000007.1"/>
</dbReference>
<dbReference type="NCBIfam" id="NF001277">
    <property type="entry name" value="PRK00235.1-3"/>
    <property type="match status" value="1"/>
</dbReference>
<evidence type="ECO:0000256" key="15">
    <source>
        <dbReference type="ARBA" id="ARBA00032605"/>
    </source>
</evidence>
<feature type="transmembrane region" description="Helical" evidence="19">
    <location>
        <begin position="42"/>
        <end position="62"/>
    </location>
</feature>
<evidence type="ECO:0000256" key="11">
    <source>
        <dbReference type="ARBA" id="ARBA00022842"/>
    </source>
</evidence>
<dbReference type="PANTHER" id="PTHR34148:SF1">
    <property type="entry name" value="ADENOSYLCOBINAMIDE-GDP RIBAZOLETRANSFERASE"/>
    <property type="match status" value="1"/>
</dbReference>
<keyword evidence="11 19" id="KW-0460">Magnesium</keyword>
<feature type="transmembrane region" description="Helical" evidence="19">
    <location>
        <begin position="146"/>
        <end position="166"/>
    </location>
</feature>
<evidence type="ECO:0000256" key="5">
    <source>
        <dbReference type="ARBA" id="ARBA00013200"/>
    </source>
</evidence>
<evidence type="ECO:0000256" key="7">
    <source>
        <dbReference type="ARBA" id="ARBA00022475"/>
    </source>
</evidence>
<evidence type="ECO:0000256" key="19">
    <source>
        <dbReference type="HAMAP-Rule" id="MF_00719"/>
    </source>
</evidence>
<evidence type="ECO:0000256" key="1">
    <source>
        <dbReference type="ARBA" id="ARBA00001946"/>
    </source>
</evidence>
<keyword evidence="10 19" id="KW-0812">Transmembrane</keyword>
<evidence type="ECO:0000256" key="4">
    <source>
        <dbReference type="ARBA" id="ARBA00010561"/>
    </source>
</evidence>
<dbReference type="Proteomes" id="UP001201549">
    <property type="component" value="Unassembled WGS sequence"/>
</dbReference>
<evidence type="ECO:0000256" key="9">
    <source>
        <dbReference type="ARBA" id="ARBA00022679"/>
    </source>
</evidence>
<keyword evidence="13 19" id="KW-0472">Membrane</keyword>
<evidence type="ECO:0000256" key="14">
    <source>
        <dbReference type="ARBA" id="ARBA00025228"/>
    </source>
</evidence>
<keyword evidence="9 19" id="KW-0808">Transferase</keyword>
<comment type="similarity">
    <text evidence="4 19">Belongs to the CobS family.</text>
</comment>
<evidence type="ECO:0000256" key="6">
    <source>
        <dbReference type="ARBA" id="ARBA00015850"/>
    </source>
</evidence>
<evidence type="ECO:0000313" key="20">
    <source>
        <dbReference type="EMBL" id="MCS4557118.1"/>
    </source>
</evidence>
<evidence type="ECO:0000256" key="2">
    <source>
        <dbReference type="ARBA" id="ARBA00004651"/>
    </source>
</evidence>
<evidence type="ECO:0000256" key="12">
    <source>
        <dbReference type="ARBA" id="ARBA00022989"/>
    </source>
</evidence>
<evidence type="ECO:0000256" key="13">
    <source>
        <dbReference type="ARBA" id="ARBA00023136"/>
    </source>
</evidence>
<protein>
    <recommendedName>
        <fullName evidence="6 19">Adenosylcobinamide-GDP ribazoletransferase</fullName>
        <ecNumber evidence="5 19">2.7.8.26</ecNumber>
    </recommendedName>
    <alternativeName>
        <fullName evidence="16 19">Cobalamin synthase</fullName>
    </alternativeName>
    <alternativeName>
        <fullName evidence="15 19">Cobalamin-5'-phosphate synthase</fullName>
    </alternativeName>
</protein>
<keyword evidence="12 19" id="KW-1133">Transmembrane helix</keyword>
<comment type="subcellular location">
    <subcellularLocation>
        <location evidence="2 19">Cell membrane</location>
        <topology evidence="2 19">Multi-pass membrane protein</topology>
    </subcellularLocation>
</comment>
<dbReference type="HAMAP" id="MF_00719">
    <property type="entry name" value="CobS"/>
    <property type="match status" value="1"/>
</dbReference>
<evidence type="ECO:0000256" key="10">
    <source>
        <dbReference type="ARBA" id="ARBA00022692"/>
    </source>
</evidence>
<comment type="catalytic activity">
    <reaction evidence="18 19">
        <text>alpha-ribazole 5'-phosphate + adenosylcob(III)inamide-GDP = adenosylcob(III)alamin 5'-phosphate + GMP + H(+)</text>
        <dbReference type="Rhea" id="RHEA:23560"/>
        <dbReference type="ChEBI" id="CHEBI:15378"/>
        <dbReference type="ChEBI" id="CHEBI:57918"/>
        <dbReference type="ChEBI" id="CHEBI:58115"/>
        <dbReference type="ChEBI" id="CHEBI:60487"/>
        <dbReference type="ChEBI" id="CHEBI:60493"/>
        <dbReference type="EC" id="2.7.8.26"/>
    </reaction>
</comment>
<evidence type="ECO:0000313" key="21">
    <source>
        <dbReference type="Proteomes" id="UP001201549"/>
    </source>
</evidence>
<keyword evidence="8 19" id="KW-0169">Cobalamin biosynthesis</keyword>
<evidence type="ECO:0000256" key="16">
    <source>
        <dbReference type="ARBA" id="ARBA00032853"/>
    </source>
</evidence>
<accession>A0ABT2FLD3</accession>
<comment type="cofactor">
    <cofactor evidence="1 19">
        <name>Mg(2+)</name>
        <dbReference type="ChEBI" id="CHEBI:18420"/>
    </cofactor>
</comment>
<name>A0ABT2FLD3_9GAMM</name>
<feature type="transmembrane region" description="Helical" evidence="19">
    <location>
        <begin position="116"/>
        <end position="134"/>
    </location>
</feature>
<dbReference type="GO" id="GO:0051073">
    <property type="term" value="F:adenosylcobinamide-GDP ribazoletransferase activity"/>
    <property type="evidence" value="ECO:0007669"/>
    <property type="project" value="UniProtKB-EC"/>
</dbReference>
<keyword evidence="21" id="KW-1185">Reference proteome</keyword>
<keyword evidence="7 19" id="KW-1003">Cell membrane</keyword>
<feature type="transmembrane region" description="Helical" evidence="19">
    <location>
        <begin position="189"/>
        <end position="218"/>
    </location>
</feature>
<evidence type="ECO:0000256" key="17">
    <source>
        <dbReference type="ARBA" id="ARBA00048623"/>
    </source>
</evidence>
<comment type="caution">
    <text evidence="20">The sequence shown here is derived from an EMBL/GenBank/DDBJ whole genome shotgun (WGS) entry which is preliminary data.</text>
</comment>
<sequence length="261" mass="28040">MANRAVLLEQFRLLLIAIGFFTRIPVPSQINVDSDSLNHASRYFGVVGTLVGAIAALVMWLVSLVMPMSVAIVMAMFTSVILTGGFHEDGLADTADGFGGGWSVADKLSIMKDSRIGSYGAIALVLVLLLKFCLLTELALYDPVSALGALVLAHTLSRVIAASLIYTETYVRDEGKSKPLANQQSFHDLLILVISGMLLVLLISPTAMLTFIICGFIIRTMLCFCFRRQIGGYTGDTLGAAQQVSELAIYMLLLVGRTNGA</sequence>